<reference evidence="3" key="1">
    <citation type="submission" date="2017-04" db="EMBL/GenBank/DDBJ databases">
        <authorList>
            <person name="Varghese N."/>
            <person name="Submissions S."/>
        </authorList>
    </citation>
    <scope>NUCLEOTIDE SEQUENCE [LARGE SCALE GENOMIC DNA]</scope>
    <source>
        <strain evidence="3">K3S</strain>
    </source>
</reference>
<evidence type="ECO:0008006" key="4">
    <source>
        <dbReference type="Google" id="ProtNLM"/>
    </source>
</evidence>
<dbReference type="PROSITE" id="PS51257">
    <property type="entry name" value="PROKAR_LIPOPROTEIN"/>
    <property type="match status" value="1"/>
</dbReference>
<name>A0A1X7DSW7_9BACT</name>
<sequence length="192" mass="21623">MKKTIFLLIMIAALTACGAKTPHENSHYQDIDPAAKFRINPTIDESGFRYVKGTDSADLFKSLNFLDISSNTSVALMEELKKNNLFDETGSSPYSITVTVKEYKPGNAFGRWVFPGFAPTELSTQSVILLSDKPVQVINSYDSVYIWDSFGSDTDEFWDSFTVNAWEYIFQNVAQKEVKELRNVMGILDNSN</sequence>
<dbReference type="EMBL" id="FWZU01000003">
    <property type="protein sequence ID" value="SMF21159.1"/>
    <property type="molecule type" value="Genomic_DNA"/>
</dbReference>
<evidence type="ECO:0000256" key="1">
    <source>
        <dbReference type="SAM" id="SignalP"/>
    </source>
</evidence>
<proteinExistence type="predicted"/>
<feature type="signal peptide" evidence="1">
    <location>
        <begin position="1"/>
        <end position="18"/>
    </location>
</feature>
<keyword evidence="3" id="KW-1185">Reference proteome</keyword>
<dbReference type="AlphaFoldDB" id="A0A1X7DSW7"/>
<evidence type="ECO:0000313" key="2">
    <source>
        <dbReference type="EMBL" id="SMF21159.1"/>
    </source>
</evidence>
<keyword evidence="1" id="KW-0732">Signal</keyword>
<feature type="chain" id="PRO_5012936923" description="DUF4136 domain-containing protein" evidence="1">
    <location>
        <begin position="19"/>
        <end position="192"/>
    </location>
</feature>
<protein>
    <recommendedName>
        <fullName evidence="4">DUF4136 domain-containing protein</fullName>
    </recommendedName>
</protein>
<gene>
    <name evidence="2" type="ORF">SAMN06295933_2320</name>
</gene>
<dbReference type="STRING" id="1519643.SAMN06295933_2320"/>
<dbReference type="OrthoDB" id="5461106at2"/>
<evidence type="ECO:0000313" key="3">
    <source>
        <dbReference type="Proteomes" id="UP000192906"/>
    </source>
</evidence>
<dbReference type="Proteomes" id="UP000192906">
    <property type="component" value="Unassembled WGS sequence"/>
</dbReference>
<dbReference type="RefSeq" id="WP_085102319.1">
    <property type="nucleotide sequence ID" value="NZ_FWZU01000003.1"/>
</dbReference>
<accession>A0A1X7DSW7</accession>
<organism evidence="2 3">
    <name type="scientific">Desulfovibrio gilichinskyi</name>
    <dbReference type="NCBI Taxonomy" id="1519643"/>
    <lineage>
        <taxon>Bacteria</taxon>
        <taxon>Pseudomonadati</taxon>
        <taxon>Thermodesulfobacteriota</taxon>
        <taxon>Desulfovibrionia</taxon>
        <taxon>Desulfovibrionales</taxon>
        <taxon>Desulfovibrionaceae</taxon>
        <taxon>Desulfovibrio</taxon>
    </lineage>
</organism>